<keyword evidence="3" id="KW-0410">Iron transport</keyword>
<dbReference type="InterPro" id="IPR003593">
    <property type="entry name" value="AAA+_ATPase"/>
</dbReference>
<keyword evidence="6" id="KW-0408">Iron</keyword>
<evidence type="ECO:0000256" key="3">
    <source>
        <dbReference type="ARBA" id="ARBA00022496"/>
    </source>
</evidence>
<dbReference type="GO" id="GO:0015418">
    <property type="term" value="F:ABC-type quaternary ammonium compound transporting activity"/>
    <property type="evidence" value="ECO:0007669"/>
    <property type="project" value="UniProtKB-EC"/>
</dbReference>
<dbReference type="Proteomes" id="UP000095209">
    <property type="component" value="Unassembled WGS sequence"/>
</dbReference>
<evidence type="ECO:0000256" key="9">
    <source>
        <dbReference type="ARBA" id="ARBA00052482"/>
    </source>
</evidence>
<dbReference type="PANTHER" id="PTHR42781">
    <property type="entry name" value="SPERMIDINE/PUTRESCINE IMPORT ATP-BINDING PROTEIN POTA"/>
    <property type="match status" value="1"/>
</dbReference>
<evidence type="ECO:0000256" key="6">
    <source>
        <dbReference type="ARBA" id="ARBA00023004"/>
    </source>
</evidence>
<evidence type="ECO:0000313" key="15">
    <source>
        <dbReference type="Proteomes" id="UP000095209"/>
    </source>
</evidence>
<dbReference type="InterPro" id="IPR017871">
    <property type="entry name" value="ABC_transporter-like_CS"/>
</dbReference>
<dbReference type="PROSITE" id="PS00211">
    <property type="entry name" value="ABC_TRANSPORTER_1"/>
    <property type="match status" value="1"/>
</dbReference>
<name>A0A1E5LDT2_9BACI</name>
<evidence type="ECO:0000256" key="1">
    <source>
        <dbReference type="ARBA" id="ARBA00022448"/>
    </source>
</evidence>
<organism evidence="14 15">
    <name type="scientific">Bacillus solimangrovi</name>
    <dbReference type="NCBI Taxonomy" id="1305675"/>
    <lineage>
        <taxon>Bacteria</taxon>
        <taxon>Bacillati</taxon>
        <taxon>Bacillota</taxon>
        <taxon>Bacilli</taxon>
        <taxon>Bacillales</taxon>
        <taxon>Bacillaceae</taxon>
        <taxon>Bacillus</taxon>
    </lineage>
</organism>
<keyword evidence="2" id="KW-1003">Cell membrane</keyword>
<comment type="caution">
    <text evidence="14">The sequence shown here is derived from an EMBL/GenBank/DDBJ whole genome shotgun (WGS) entry which is preliminary data.</text>
</comment>
<dbReference type="GO" id="GO:0015408">
    <property type="term" value="F:ABC-type ferric iron transporter activity"/>
    <property type="evidence" value="ECO:0007669"/>
    <property type="project" value="InterPro"/>
</dbReference>
<keyword evidence="4" id="KW-0547">Nucleotide-binding</keyword>
<dbReference type="InterPro" id="IPR015853">
    <property type="entry name" value="ABC_transpr_FbpC"/>
</dbReference>
<dbReference type="Pfam" id="PF00005">
    <property type="entry name" value="ABC_tran"/>
    <property type="match status" value="1"/>
</dbReference>
<comment type="catalytic activity">
    <reaction evidence="9">
        <text>a quaternary ammonium(out) + ATP + H2O = a quaternary ammonium(in) + ADP + phosphate + H(+)</text>
        <dbReference type="Rhea" id="RHEA:11036"/>
        <dbReference type="ChEBI" id="CHEBI:15377"/>
        <dbReference type="ChEBI" id="CHEBI:15378"/>
        <dbReference type="ChEBI" id="CHEBI:30616"/>
        <dbReference type="ChEBI" id="CHEBI:35267"/>
        <dbReference type="ChEBI" id="CHEBI:43474"/>
        <dbReference type="ChEBI" id="CHEBI:456216"/>
        <dbReference type="EC" id="7.6.2.9"/>
    </reaction>
</comment>
<keyword evidence="7" id="KW-0406">Ion transport</keyword>
<dbReference type="SUPFAM" id="SSF52540">
    <property type="entry name" value="P-loop containing nucleoside triphosphate hydrolases"/>
    <property type="match status" value="1"/>
</dbReference>
<dbReference type="OrthoDB" id="9790614at2"/>
<evidence type="ECO:0000256" key="10">
    <source>
        <dbReference type="ARBA" id="ARBA00063934"/>
    </source>
</evidence>
<dbReference type="GO" id="GO:0016020">
    <property type="term" value="C:membrane"/>
    <property type="evidence" value="ECO:0007669"/>
    <property type="project" value="InterPro"/>
</dbReference>
<dbReference type="PROSITE" id="PS50893">
    <property type="entry name" value="ABC_TRANSPORTER_2"/>
    <property type="match status" value="1"/>
</dbReference>
<accession>A0A1E5LDT2</accession>
<evidence type="ECO:0000256" key="2">
    <source>
        <dbReference type="ARBA" id="ARBA00022475"/>
    </source>
</evidence>
<dbReference type="CDD" id="cd03259">
    <property type="entry name" value="ABC_Carb_Solutes_like"/>
    <property type="match status" value="1"/>
</dbReference>
<keyword evidence="8" id="KW-0472">Membrane</keyword>
<dbReference type="RefSeq" id="WP_069717765.1">
    <property type="nucleotide sequence ID" value="NZ_MJEH01000033.1"/>
</dbReference>
<comment type="subunit">
    <text evidence="10">The complex is composed of two ATP-binding proteins (OpuCA), two transmembrane proteins (OpuCB and OpuCD) and a solute-binding protein (OpuCC).</text>
</comment>
<reference evidence="14 15" key="1">
    <citation type="submission" date="2016-08" db="EMBL/GenBank/DDBJ databases">
        <title>Genome of Bacillus solimangrovi GH2-4.</title>
        <authorList>
            <person name="Lim S."/>
            <person name="Kim B.-C."/>
        </authorList>
    </citation>
    <scope>NUCLEOTIDE SEQUENCE [LARGE SCALE GENOMIC DNA]</scope>
    <source>
        <strain evidence="14 15">GH2-4</strain>
    </source>
</reference>
<protein>
    <recommendedName>
        <fullName evidence="12">Carnitine transport ATP-binding protein OpuCA</fullName>
        <ecNumber evidence="11">7.6.2.9</ecNumber>
    </recommendedName>
</protein>
<evidence type="ECO:0000256" key="12">
    <source>
        <dbReference type="ARBA" id="ARBA00070305"/>
    </source>
</evidence>
<sequence>MGGPYLSIQHLNKDFQTSLFQNLNLSIEKGKIISLAGPSGCGKTTLLRCIAGLERCEGSIIVDGVDVSGLKPEERSIGFVFQEPLLFPHMNVLQNITYGLKMQKVKRSERIERGHELLKKVGLEKLGKRYPHQLSGGQKQRVALARTLTRKPKIVLLDEPFSMLDPVLRQELRCFVRDLFQNEKITAIFVTHDKVEAEYMGDVTVVMNEGKVQQIGTSEQLRNEPVNAFVASFFGDGLVLKEGYVPLSSLKVLQRNDLKMVNSSTYMATVHKKTYLYGNNLYHFYIEELDQHLSLPLADQLGENELVYISYSKSSLLHFKPLLREDELDVALG</sequence>
<dbReference type="GO" id="GO:0016887">
    <property type="term" value="F:ATP hydrolysis activity"/>
    <property type="evidence" value="ECO:0007669"/>
    <property type="project" value="InterPro"/>
</dbReference>
<evidence type="ECO:0000259" key="13">
    <source>
        <dbReference type="PROSITE" id="PS50893"/>
    </source>
</evidence>
<feature type="domain" description="ABC transporter" evidence="13">
    <location>
        <begin position="3"/>
        <end position="234"/>
    </location>
</feature>
<evidence type="ECO:0000256" key="8">
    <source>
        <dbReference type="ARBA" id="ARBA00023136"/>
    </source>
</evidence>
<dbReference type="STRING" id="1305675.BFG57_02855"/>
<dbReference type="EMBL" id="MJEH01000033">
    <property type="protein sequence ID" value="OEH92224.1"/>
    <property type="molecule type" value="Genomic_DNA"/>
</dbReference>
<evidence type="ECO:0000256" key="11">
    <source>
        <dbReference type="ARBA" id="ARBA00066388"/>
    </source>
</evidence>
<dbReference type="FunFam" id="3.40.50.300:FF:000425">
    <property type="entry name" value="Probable ABC transporter, ATP-binding subunit"/>
    <property type="match status" value="1"/>
</dbReference>
<evidence type="ECO:0000256" key="4">
    <source>
        <dbReference type="ARBA" id="ARBA00022741"/>
    </source>
</evidence>
<dbReference type="AlphaFoldDB" id="A0A1E5LDT2"/>
<evidence type="ECO:0000256" key="7">
    <source>
        <dbReference type="ARBA" id="ARBA00023065"/>
    </source>
</evidence>
<dbReference type="InterPro" id="IPR027417">
    <property type="entry name" value="P-loop_NTPase"/>
</dbReference>
<evidence type="ECO:0000313" key="14">
    <source>
        <dbReference type="EMBL" id="OEH92224.1"/>
    </source>
</evidence>
<dbReference type="GO" id="GO:0005524">
    <property type="term" value="F:ATP binding"/>
    <property type="evidence" value="ECO:0007669"/>
    <property type="project" value="UniProtKB-KW"/>
</dbReference>
<gene>
    <name evidence="14" type="ORF">BFG57_02855</name>
</gene>
<dbReference type="InterPro" id="IPR003439">
    <property type="entry name" value="ABC_transporter-like_ATP-bd"/>
</dbReference>
<dbReference type="EC" id="7.6.2.9" evidence="11"/>
<dbReference type="InterPro" id="IPR050093">
    <property type="entry name" value="ABC_SmlMolc_Importer"/>
</dbReference>
<keyword evidence="1" id="KW-0813">Transport</keyword>
<proteinExistence type="predicted"/>
<evidence type="ECO:0000256" key="5">
    <source>
        <dbReference type="ARBA" id="ARBA00022840"/>
    </source>
</evidence>
<keyword evidence="5" id="KW-0067">ATP-binding</keyword>
<keyword evidence="15" id="KW-1185">Reference proteome</keyword>
<dbReference type="SMART" id="SM00382">
    <property type="entry name" value="AAA"/>
    <property type="match status" value="1"/>
</dbReference>
<dbReference type="PANTHER" id="PTHR42781:SF4">
    <property type="entry name" value="SPERMIDINE_PUTRESCINE IMPORT ATP-BINDING PROTEIN POTA"/>
    <property type="match status" value="1"/>
</dbReference>
<dbReference type="Gene3D" id="3.40.50.300">
    <property type="entry name" value="P-loop containing nucleotide triphosphate hydrolases"/>
    <property type="match status" value="1"/>
</dbReference>